<dbReference type="RefSeq" id="WP_014183316.1">
    <property type="nucleotide sequence ID" value="NC_016584.1"/>
</dbReference>
<keyword evidence="2" id="KW-1185">Reference proteome</keyword>
<reference evidence="2" key="1">
    <citation type="submission" date="2011-11" db="EMBL/GenBank/DDBJ databases">
        <title>Complete sequence of Desulfosporosinus orientis DSM 765.</title>
        <authorList>
            <person name="Lucas S."/>
            <person name="Han J."/>
            <person name="Lapidus A."/>
            <person name="Cheng J.-F."/>
            <person name="Goodwin L."/>
            <person name="Pitluck S."/>
            <person name="Peters L."/>
            <person name="Ovchinnikova G."/>
            <person name="Teshima H."/>
            <person name="Detter J.C."/>
            <person name="Han C."/>
            <person name="Tapia R."/>
            <person name="Land M."/>
            <person name="Hauser L."/>
            <person name="Kyrpides N."/>
            <person name="Ivanova N."/>
            <person name="Pagani I."/>
            <person name="Pester M."/>
            <person name="Spring S."/>
            <person name="Ollivier B."/>
            <person name="Rattei T."/>
            <person name="Klenk H.-P."/>
            <person name="Wagner M."/>
            <person name="Loy A."/>
            <person name="Woyke T."/>
        </authorList>
    </citation>
    <scope>NUCLEOTIDE SEQUENCE [LARGE SCALE GENOMIC DNA]</scope>
    <source>
        <strain evidence="2">ATCC 19365 / DSM 765 / NCIMB 8382 / VKM B-1628</strain>
    </source>
</reference>
<dbReference type="HOGENOM" id="CLU_1913690_0_0_9"/>
<accession>G7WAE2</accession>
<sequence length="132" mass="15262">MYTQAFTPEQSAFGKLDNGRDVLILYVKEFSEQVKTINQLGSSKFMYHWFSTEHKDSYVLQVTWENDLHIAIRFNQQHFGLLDQLLEPKDVILTTTPISLLMEKAQASDYNFIEFSDVLTFSNLSFTAIPNA</sequence>
<dbReference type="Proteomes" id="UP000006346">
    <property type="component" value="Chromosome"/>
</dbReference>
<dbReference type="EMBL" id="CP003108">
    <property type="protein sequence ID" value="AET66491.1"/>
    <property type="molecule type" value="Genomic_DNA"/>
</dbReference>
<evidence type="ECO:0000313" key="1">
    <source>
        <dbReference type="EMBL" id="AET66491.1"/>
    </source>
</evidence>
<protein>
    <submittedName>
        <fullName evidence="1">Uncharacterized protein</fullName>
    </submittedName>
</protein>
<dbReference type="PATRIC" id="fig|768706.3.peg.777"/>
<name>G7WAE2_DESOD</name>
<dbReference type="AlphaFoldDB" id="G7WAE2"/>
<dbReference type="KEGG" id="dor:Desor_0809"/>
<dbReference type="eggNOG" id="ENOG5034079">
    <property type="taxonomic scope" value="Bacteria"/>
</dbReference>
<organism evidence="1 2">
    <name type="scientific">Desulfosporosinus orientis (strain ATCC 19365 / DSM 765 / NCIMB 8382 / VKM B-1628 / Singapore I)</name>
    <name type="common">Desulfotomaculum orientis</name>
    <dbReference type="NCBI Taxonomy" id="768706"/>
    <lineage>
        <taxon>Bacteria</taxon>
        <taxon>Bacillati</taxon>
        <taxon>Bacillota</taxon>
        <taxon>Clostridia</taxon>
        <taxon>Eubacteriales</taxon>
        <taxon>Desulfitobacteriaceae</taxon>
        <taxon>Desulfosporosinus</taxon>
    </lineage>
</organism>
<gene>
    <name evidence="1" type="ordered locus">Desor_0809</name>
</gene>
<reference evidence="1 2" key="2">
    <citation type="journal article" date="2012" name="J. Bacteriol.">
        <title>Complete genome sequences of Desulfosporosinus orientis DSM765T, Desulfosporosinus youngiae DSM17734T, Desulfosporosinus meridiei DSM13257T, and Desulfosporosinus acidiphilus DSM22704T.</title>
        <authorList>
            <person name="Pester M."/>
            <person name="Brambilla E."/>
            <person name="Alazard D."/>
            <person name="Rattei T."/>
            <person name="Weinmaier T."/>
            <person name="Han J."/>
            <person name="Lucas S."/>
            <person name="Lapidus A."/>
            <person name="Cheng J.F."/>
            <person name="Goodwin L."/>
            <person name="Pitluck S."/>
            <person name="Peters L."/>
            <person name="Ovchinnikova G."/>
            <person name="Teshima H."/>
            <person name="Detter J.C."/>
            <person name="Han C.S."/>
            <person name="Tapia R."/>
            <person name="Land M.L."/>
            <person name="Hauser L."/>
            <person name="Kyrpides N.C."/>
            <person name="Ivanova N.N."/>
            <person name="Pagani I."/>
            <person name="Huntmann M."/>
            <person name="Wei C.L."/>
            <person name="Davenport K.W."/>
            <person name="Daligault H."/>
            <person name="Chain P.S."/>
            <person name="Chen A."/>
            <person name="Mavromatis K."/>
            <person name="Markowitz V."/>
            <person name="Szeto E."/>
            <person name="Mikhailova N."/>
            <person name="Pati A."/>
            <person name="Wagner M."/>
            <person name="Woyke T."/>
            <person name="Ollivier B."/>
            <person name="Klenk H.P."/>
            <person name="Spring S."/>
            <person name="Loy A."/>
        </authorList>
    </citation>
    <scope>NUCLEOTIDE SEQUENCE [LARGE SCALE GENOMIC DNA]</scope>
    <source>
        <strain evidence="2">ATCC 19365 / DSM 765 / NCIMB 8382 / VKM B-1628</strain>
    </source>
</reference>
<dbReference type="OrthoDB" id="1797572at2"/>
<proteinExistence type="predicted"/>
<evidence type="ECO:0000313" key="2">
    <source>
        <dbReference type="Proteomes" id="UP000006346"/>
    </source>
</evidence>